<dbReference type="HOGENOM" id="CLU_1521900_0_0_2"/>
<sequence>MEMDDLRNIFLYSEREKRVLESFDIDTSYFIPFLFSLKNGGSWSYSTDTASSVSVKKVTTVYDDKRKEGYTEEEIYLFIDPEICKREGSVTRLEKCGRKDQRVAVKRPYHIEVTASRVFLATVNPYNKKIIIRELMQNTVQFTGSPAYNMDHEMEHILQKGIKGIELWNFDFVTEK</sequence>
<dbReference type="SUPFAM" id="SSF56420">
    <property type="entry name" value="Peptide deformylase"/>
    <property type="match status" value="1"/>
</dbReference>
<dbReference type="RefSeq" id="WP_013898789.1">
    <property type="nucleotide sequence ID" value="NC_015676.1"/>
</dbReference>
<dbReference type="InterPro" id="IPR008503">
    <property type="entry name" value="Asp_endopeptidase"/>
</dbReference>
<feature type="domain" description="Retropepsin-like aspartic endopeptidase" evidence="1">
    <location>
        <begin position="32"/>
        <end position="134"/>
    </location>
</feature>
<evidence type="ECO:0000313" key="2">
    <source>
        <dbReference type="EMBL" id="AEH61352.1"/>
    </source>
</evidence>
<evidence type="ECO:0000259" key="1">
    <source>
        <dbReference type="Pfam" id="PF05618"/>
    </source>
</evidence>
<dbReference type="OrthoDB" id="77241at2157"/>
<dbReference type="STRING" id="679901.Mzhil_1513"/>
<dbReference type="GeneID" id="10823151"/>
<dbReference type="InterPro" id="IPR036821">
    <property type="entry name" value="Peptide_deformylase_sf"/>
</dbReference>
<evidence type="ECO:0000313" key="3">
    <source>
        <dbReference type="Proteomes" id="UP000006622"/>
    </source>
</evidence>
<dbReference type="KEGG" id="mzh:Mzhil_1513"/>
<dbReference type="Proteomes" id="UP000006622">
    <property type="component" value="Chromosome"/>
</dbReference>
<dbReference type="Gene3D" id="3.90.45.10">
    <property type="entry name" value="Peptide deformylase"/>
    <property type="match status" value="1"/>
</dbReference>
<dbReference type="AlphaFoldDB" id="F7XP60"/>
<gene>
    <name evidence="2" type="ordered locus">Mzhil_1513</name>
</gene>
<reference evidence="2 3" key="1">
    <citation type="submission" date="2010-07" db="EMBL/GenBank/DDBJ databases">
        <title>The complete genome of Methanosalsum zhilinae DSM 4017.</title>
        <authorList>
            <consortium name="US DOE Joint Genome Institute (JGI-PGF)"/>
            <person name="Lucas S."/>
            <person name="Copeland A."/>
            <person name="Lapidus A."/>
            <person name="Glavina del Rio T."/>
            <person name="Dalin E."/>
            <person name="Tice H."/>
            <person name="Bruce D."/>
            <person name="Goodwin L."/>
            <person name="Pitluck S."/>
            <person name="Kyrpides N."/>
            <person name="Mavromatis K."/>
            <person name="Ovchinnikova G."/>
            <person name="Daligault H."/>
            <person name="Detter J.C."/>
            <person name="Han C."/>
            <person name="Tapia R."/>
            <person name="Larimer F."/>
            <person name="Land M."/>
            <person name="Hauser L."/>
            <person name="Markowitz V."/>
            <person name="Cheng J.-F."/>
            <person name="Hugenholtz P."/>
            <person name="Woyke T."/>
            <person name="Wu D."/>
            <person name="Spring S."/>
            <person name="Schueler E."/>
            <person name="Brambilla E."/>
            <person name="Klenk H.-P."/>
            <person name="Eisen J.A."/>
        </authorList>
    </citation>
    <scope>NUCLEOTIDE SEQUENCE [LARGE SCALE GENOMIC DNA]</scope>
    <source>
        <strain evidence="3">DSM 4017 / NBRC 107636 / OCM 62 / WeN5</strain>
    </source>
</reference>
<protein>
    <recommendedName>
        <fullName evidence="1">Retropepsin-like aspartic endopeptidase domain-containing protein</fullName>
    </recommendedName>
</protein>
<name>F7XP60_METZD</name>
<dbReference type="Pfam" id="PF05618">
    <property type="entry name" value="Zn_protease"/>
    <property type="match status" value="1"/>
</dbReference>
<proteinExistence type="predicted"/>
<accession>F7XP60</accession>
<keyword evidence="3" id="KW-1185">Reference proteome</keyword>
<dbReference type="EMBL" id="CP002101">
    <property type="protein sequence ID" value="AEH61352.1"/>
    <property type="molecule type" value="Genomic_DNA"/>
</dbReference>
<organism evidence="2 3">
    <name type="scientific">Methanosalsum zhilinae (strain DSM 4017 / NBRC 107636 / OCM 62 / WeN5)</name>
    <name type="common">Methanohalophilus zhilinae</name>
    <dbReference type="NCBI Taxonomy" id="679901"/>
    <lineage>
        <taxon>Archaea</taxon>
        <taxon>Methanobacteriati</taxon>
        <taxon>Methanobacteriota</taxon>
        <taxon>Stenosarchaea group</taxon>
        <taxon>Methanomicrobia</taxon>
        <taxon>Methanosarcinales</taxon>
        <taxon>Methanosarcinaceae</taxon>
        <taxon>Methanosalsum</taxon>
    </lineage>
</organism>